<protein>
    <submittedName>
        <fullName evidence="2">Uncharacterized protein</fullName>
    </submittedName>
</protein>
<sequence>MPKMSVHLPKPFGSGIKTRIRGFGDPGGGASPSPRPRNLAELNSWGSGAYIALRPPPYLCFFIIFLLGKPGANALPASSFCLLAV</sequence>
<organism evidence="2 3">
    <name type="scientific">Candidatus Doudnabacteria bacterium CG10_big_fil_rev_8_21_14_0_10_42_18</name>
    <dbReference type="NCBI Taxonomy" id="1974552"/>
    <lineage>
        <taxon>Bacteria</taxon>
        <taxon>Candidatus Doudnaibacteriota</taxon>
    </lineage>
</organism>
<feature type="region of interest" description="Disordered" evidence="1">
    <location>
        <begin position="1"/>
        <end position="35"/>
    </location>
</feature>
<name>A0A2H0VA41_9BACT</name>
<evidence type="ECO:0000313" key="2">
    <source>
        <dbReference type="EMBL" id="PIR95931.1"/>
    </source>
</evidence>
<comment type="caution">
    <text evidence="2">The sequence shown here is derived from an EMBL/GenBank/DDBJ whole genome shotgun (WGS) entry which is preliminary data.</text>
</comment>
<proteinExistence type="predicted"/>
<gene>
    <name evidence="2" type="ORF">COT92_03685</name>
</gene>
<accession>A0A2H0VA41</accession>
<dbReference type="AlphaFoldDB" id="A0A2H0VA41"/>
<dbReference type="EMBL" id="PFAK01000062">
    <property type="protein sequence ID" value="PIR95931.1"/>
    <property type="molecule type" value="Genomic_DNA"/>
</dbReference>
<evidence type="ECO:0000256" key="1">
    <source>
        <dbReference type="SAM" id="MobiDB-lite"/>
    </source>
</evidence>
<evidence type="ECO:0000313" key="3">
    <source>
        <dbReference type="Proteomes" id="UP000230922"/>
    </source>
</evidence>
<reference evidence="3" key="1">
    <citation type="submission" date="2017-09" db="EMBL/GenBank/DDBJ databases">
        <title>Depth-based differentiation of microbial function through sediment-hosted aquifers and enrichment of novel symbionts in the deep terrestrial subsurface.</title>
        <authorList>
            <person name="Probst A.J."/>
            <person name="Ladd B."/>
            <person name="Jarett J.K."/>
            <person name="Geller-Mcgrath D.E."/>
            <person name="Sieber C.M.K."/>
            <person name="Emerson J.B."/>
            <person name="Anantharaman K."/>
            <person name="Thomas B.C."/>
            <person name="Malmstrom R."/>
            <person name="Stieglmeier M."/>
            <person name="Klingl A."/>
            <person name="Woyke T."/>
            <person name="Ryan C.M."/>
            <person name="Banfield J.F."/>
        </authorList>
    </citation>
    <scope>NUCLEOTIDE SEQUENCE [LARGE SCALE GENOMIC DNA]</scope>
</reference>
<dbReference type="Proteomes" id="UP000230922">
    <property type="component" value="Unassembled WGS sequence"/>
</dbReference>